<dbReference type="EMBL" id="JBHSHC010000029">
    <property type="protein sequence ID" value="MFC4766739.1"/>
    <property type="molecule type" value="Genomic_DNA"/>
</dbReference>
<name>A0ABV9PYX2_9BACL</name>
<accession>A0ABV9PYX2</accession>
<comment type="caution">
    <text evidence="1">The sequence shown here is derived from an EMBL/GenBank/DDBJ whole genome shotgun (WGS) entry which is preliminary data.</text>
</comment>
<reference evidence="2" key="1">
    <citation type="journal article" date="2019" name="Int. J. Syst. Evol. Microbiol.">
        <title>The Global Catalogue of Microorganisms (GCM) 10K type strain sequencing project: providing services to taxonomists for standard genome sequencing and annotation.</title>
        <authorList>
            <consortium name="The Broad Institute Genomics Platform"/>
            <consortium name="The Broad Institute Genome Sequencing Center for Infectious Disease"/>
            <person name="Wu L."/>
            <person name="Ma J."/>
        </authorList>
    </citation>
    <scope>NUCLEOTIDE SEQUENCE [LARGE SCALE GENOMIC DNA]</scope>
    <source>
        <strain evidence="2">WYCCWR 12678</strain>
    </source>
</reference>
<sequence length="115" mass="13158">MRIAEFYGYTSQQIDNNETKSNSNVVTLKKLIEKWVETNKGSNQETDEVLFVFGDNACLMRQTAGTTEFEIIPAKKIVVFRDTQFLIENDNECRICGAEYENKREAVLCCTNGDE</sequence>
<protein>
    <submittedName>
        <fullName evidence="1">Uncharacterized protein</fullName>
    </submittedName>
</protein>
<keyword evidence="2" id="KW-1185">Reference proteome</keyword>
<dbReference type="RefSeq" id="WP_380024634.1">
    <property type="nucleotide sequence ID" value="NZ_JBHSHC010000029.1"/>
</dbReference>
<gene>
    <name evidence="1" type="ORF">ACFO8Q_05045</name>
</gene>
<evidence type="ECO:0000313" key="1">
    <source>
        <dbReference type="EMBL" id="MFC4766739.1"/>
    </source>
</evidence>
<organism evidence="1 2">
    <name type="scientific">Effusibacillus consociatus</name>
    <dbReference type="NCBI Taxonomy" id="1117041"/>
    <lineage>
        <taxon>Bacteria</taxon>
        <taxon>Bacillati</taxon>
        <taxon>Bacillota</taxon>
        <taxon>Bacilli</taxon>
        <taxon>Bacillales</taxon>
        <taxon>Alicyclobacillaceae</taxon>
        <taxon>Effusibacillus</taxon>
    </lineage>
</organism>
<evidence type="ECO:0000313" key="2">
    <source>
        <dbReference type="Proteomes" id="UP001596002"/>
    </source>
</evidence>
<proteinExistence type="predicted"/>
<dbReference type="Proteomes" id="UP001596002">
    <property type="component" value="Unassembled WGS sequence"/>
</dbReference>